<sequence>MIGFQLTGEQANELNLITGTRYMNVEGMLPFENQVAEYVKNTNNHVLYEVTPIYEGDNLVASGVQLEAYSVEDLGQGVQFNVYCYNVQPGITINYANGDSQGTGSCVLSESNNSNQNTSTPAPTPEANGQTVYVSRTGSKYHSNPNCSNMKNPSSMTMEEAQARGLEACKKCY</sequence>
<accession>A0AAW6FT18</accession>
<keyword evidence="3" id="KW-0540">Nuclease</keyword>
<comment type="caution">
    <text evidence="3">The sequence shown here is derived from an EMBL/GenBank/DDBJ whole genome shotgun (WGS) entry which is preliminary data.</text>
</comment>
<feature type="compositionally biased region" description="Low complexity" evidence="1">
    <location>
        <begin position="111"/>
        <end position="121"/>
    </location>
</feature>
<dbReference type="GO" id="GO:0004519">
    <property type="term" value="F:endonuclease activity"/>
    <property type="evidence" value="ECO:0007669"/>
    <property type="project" value="UniProtKB-KW"/>
</dbReference>
<protein>
    <submittedName>
        <fullName evidence="3">DNA/RNA non-specific endonuclease</fullName>
    </submittedName>
</protein>
<keyword evidence="3" id="KW-0378">Hydrolase</keyword>
<dbReference type="AlphaFoldDB" id="A0AAW6FT18"/>
<name>A0AAW6FT18_9FIRM</name>
<reference evidence="3" key="1">
    <citation type="submission" date="2023-01" db="EMBL/GenBank/DDBJ databases">
        <title>Human gut microbiome strain richness.</title>
        <authorList>
            <person name="Chen-Liaw A."/>
        </authorList>
    </citation>
    <scope>NUCLEOTIDE SEQUENCE</scope>
    <source>
        <strain evidence="3">D55st1_G4_D55t1_190419</strain>
    </source>
</reference>
<dbReference type="InterPro" id="IPR044929">
    <property type="entry name" value="DNA/RNA_non-sp_Endonuclease_sf"/>
</dbReference>
<evidence type="ECO:0000313" key="3">
    <source>
        <dbReference type="EMBL" id="MDC0828347.1"/>
    </source>
</evidence>
<dbReference type="EMBL" id="JAQNCK010000015">
    <property type="protein sequence ID" value="MDC0828347.1"/>
    <property type="molecule type" value="Genomic_DNA"/>
</dbReference>
<evidence type="ECO:0000313" key="4">
    <source>
        <dbReference type="Proteomes" id="UP001220658"/>
    </source>
</evidence>
<keyword evidence="3" id="KW-0255">Endonuclease</keyword>
<dbReference type="Pfam" id="PF13930">
    <property type="entry name" value="Endonuclea_NS_2"/>
    <property type="match status" value="1"/>
</dbReference>
<organism evidence="3 4">
    <name type="scientific">Faecalitalea cylindroides</name>
    <dbReference type="NCBI Taxonomy" id="39483"/>
    <lineage>
        <taxon>Bacteria</taxon>
        <taxon>Bacillati</taxon>
        <taxon>Bacillota</taxon>
        <taxon>Erysipelotrichia</taxon>
        <taxon>Erysipelotrichales</taxon>
        <taxon>Erysipelotrichaceae</taxon>
        <taxon>Faecalitalea</taxon>
    </lineage>
</organism>
<evidence type="ECO:0000256" key="1">
    <source>
        <dbReference type="SAM" id="MobiDB-lite"/>
    </source>
</evidence>
<dbReference type="Gene3D" id="3.40.570.10">
    <property type="entry name" value="Extracellular Endonuclease, subunit A"/>
    <property type="match status" value="1"/>
</dbReference>
<feature type="domain" description="Type VII secretion system protein EssD-like" evidence="2">
    <location>
        <begin position="1"/>
        <end position="69"/>
    </location>
</feature>
<gene>
    <name evidence="3" type="ORF">POG00_06420</name>
</gene>
<evidence type="ECO:0000259" key="2">
    <source>
        <dbReference type="Pfam" id="PF13930"/>
    </source>
</evidence>
<feature type="region of interest" description="Disordered" evidence="1">
    <location>
        <begin position="106"/>
        <end position="130"/>
    </location>
</feature>
<dbReference type="InterPro" id="IPR044927">
    <property type="entry name" value="Endonuclea_NS_2"/>
</dbReference>
<proteinExistence type="predicted"/>
<dbReference type="Proteomes" id="UP001220658">
    <property type="component" value="Unassembled WGS sequence"/>
</dbReference>